<dbReference type="PANTHER" id="PTHR11067:SF9">
    <property type="entry name" value="INOSINE TRIPHOSPHATE PYROPHOSPHATASE"/>
    <property type="match status" value="1"/>
</dbReference>
<evidence type="ECO:0000256" key="9">
    <source>
        <dbReference type="ARBA" id="ARBA00052017"/>
    </source>
</evidence>
<organism evidence="12 13">
    <name type="scientific">Shouchella clausii</name>
    <name type="common">Alkalihalobacillus clausii</name>
    <dbReference type="NCBI Taxonomy" id="79880"/>
    <lineage>
        <taxon>Bacteria</taxon>
        <taxon>Bacillati</taxon>
        <taxon>Bacillota</taxon>
        <taxon>Bacilli</taxon>
        <taxon>Bacillales</taxon>
        <taxon>Bacillaceae</taxon>
        <taxon>Shouchella</taxon>
    </lineage>
</organism>
<evidence type="ECO:0000313" key="12">
    <source>
        <dbReference type="EMBL" id="PAE89678.1"/>
    </source>
</evidence>
<proteinExistence type="inferred from homology"/>
<comment type="catalytic activity">
    <reaction evidence="10">
        <text>ITP + H2O = IMP + diphosphate + H(+)</text>
        <dbReference type="Rhea" id="RHEA:29399"/>
        <dbReference type="ChEBI" id="CHEBI:15377"/>
        <dbReference type="ChEBI" id="CHEBI:15378"/>
        <dbReference type="ChEBI" id="CHEBI:33019"/>
        <dbReference type="ChEBI" id="CHEBI:58053"/>
        <dbReference type="ChEBI" id="CHEBI:61402"/>
        <dbReference type="EC" id="3.6.1.66"/>
    </reaction>
</comment>
<dbReference type="CDD" id="cd00515">
    <property type="entry name" value="HAM1"/>
    <property type="match status" value="1"/>
</dbReference>
<comment type="catalytic activity">
    <reaction evidence="9 10">
        <text>XTP + H2O = XMP + diphosphate + H(+)</text>
        <dbReference type="Rhea" id="RHEA:28610"/>
        <dbReference type="ChEBI" id="CHEBI:15377"/>
        <dbReference type="ChEBI" id="CHEBI:15378"/>
        <dbReference type="ChEBI" id="CHEBI:33019"/>
        <dbReference type="ChEBI" id="CHEBI:57464"/>
        <dbReference type="ChEBI" id="CHEBI:61314"/>
        <dbReference type="EC" id="3.6.1.66"/>
    </reaction>
</comment>
<evidence type="ECO:0000256" key="10">
    <source>
        <dbReference type="HAMAP-Rule" id="MF_01405"/>
    </source>
</evidence>
<comment type="caution">
    <text evidence="10">Lacks conserved residue(s) required for the propagation of feature annotation.</text>
</comment>
<evidence type="ECO:0000256" key="1">
    <source>
        <dbReference type="ARBA" id="ARBA00008023"/>
    </source>
</evidence>
<feature type="binding site" evidence="10">
    <location>
        <position position="69"/>
    </location>
    <ligand>
        <name>Mg(2+)</name>
        <dbReference type="ChEBI" id="CHEBI:18420"/>
    </ligand>
</feature>
<keyword evidence="6 10" id="KW-0460">Magnesium</keyword>
<keyword evidence="3 10" id="KW-0479">Metal-binding</keyword>
<accession>A0A268P1V2</accession>
<evidence type="ECO:0000256" key="11">
    <source>
        <dbReference type="RuleBase" id="RU003781"/>
    </source>
</evidence>
<evidence type="ECO:0000256" key="6">
    <source>
        <dbReference type="ARBA" id="ARBA00022842"/>
    </source>
</evidence>
<dbReference type="Pfam" id="PF01725">
    <property type="entry name" value="Ham1p_like"/>
    <property type="match status" value="1"/>
</dbReference>
<dbReference type="Proteomes" id="UP000216207">
    <property type="component" value="Unassembled WGS sequence"/>
</dbReference>
<dbReference type="GO" id="GO:0000166">
    <property type="term" value="F:nucleotide binding"/>
    <property type="evidence" value="ECO:0007669"/>
    <property type="project" value="UniProtKB-KW"/>
</dbReference>
<dbReference type="EMBL" id="NPCC01000007">
    <property type="protein sequence ID" value="PAE89678.1"/>
    <property type="molecule type" value="Genomic_DNA"/>
</dbReference>
<dbReference type="GO" id="GO:0046872">
    <property type="term" value="F:metal ion binding"/>
    <property type="evidence" value="ECO:0007669"/>
    <property type="project" value="UniProtKB-KW"/>
</dbReference>
<dbReference type="GO" id="GO:0009146">
    <property type="term" value="P:purine nucleoside triphosphate catabolic process"/>
    <property type="evidence" value="ECO:0007669"/>
    <property type="project" value="UniProtKB-UniRule"/>
</dbReference>
<keyword evidence="5 10" id="KW-0378">Hydrolase</keyword>
<evidence type="ECO:0000256" key="2">
    <source>
        <dbReference type="ARBA" id="ARBA00011738"/>
    </source>
</evidence>
<comment type="similarity">
    <text evidence="1 10 11">Belongs to the HAM1 NTPase family.</text>
</comment>
<dbReference type="NCBIfam" id="NF011397">
    <property type="entry name" value="PRK14822.1"/>
    <property type="match status" value="1"/>
</dbReference>
<dbReference type="RefSeq" id="WP_095326340.1">
    <property type="nucleotide sequence ID" value="NZ_NPCC01000007.1"/>
</dbReference>
<evidence type="ECO:0000256" key="4">
    <source>
        <dbReference type="ARBA" id="ARBA00022741"/>
    </source>
</evidence>
<gene>
    <name evidence="12" type="ORF">CHH72_07305</name>
</gene>
<dbReference type="PANTHER" id="PTHR11067">
    <property type="entry name" value="INOSINE TRIPHOSPHATE PYROPHOSPHATASE/HAM1 PROTEIN"/>
    <property type="match status" value="1"/>
</dbReference>
<dbReference type="FunFam" id="3.90.950.10:FF:000001">
    <property type="entry name" value="dITP/XTP pyrophosphatase"/>
    <property type="match status" value="1"/>
</dbReference>
<evidence type="ECO:0000256" key="8">
    <source>
        <dbReference type="ARBA" id="ARBA00051875"/>
    </source>
</evidence>
<comment type="catalytic activity">
    <reaction evidence="8 10">
        <text>dITP + H2O = dIMP + diphosphate + H(+)</text>
        <dbReference type="Rhea" id="RHEA:28342"/>
        <dbReference type="ChEBI" id="CHEBI:15377"/>
        <dbReference type="ChEBI" id="CHEBI:15378"/>
        <dbReference type="ChEBI" id="CHEBI:33019"/>
        <dbReference type="ChEBI" id="CHEBI:61194"/>
        <dbReference type="ChEBI" id="CHEBI:61382"/>
        <dbReference type="EC" id="3.6.1.66"/>
    </reaction>
</comment>
<feature type="binding site" evidence="10">
    <location>
        <begin position="180"/>
        <end position="181"/>
    </location>
    <ligand>
        <name>substrate</name>
    </ligand>
</feature>
<dbReference type="HAMAP" id="MF_01405">
    <property type="entry name" value="Non_canon_purine_NTPase"/>
    <property type="match status" value="1"/>
</dbReference>
<dbReference type="InterPro" id="IPR020922">
    <property type="entry name" value="dITP/XTP_pyrophosphatase"/>
</dbReference>
<feature type="binding site" evidence="10">
    <location>
        <begin position="152"/>
        <end position="155"/>
    </location>
    <ligand>
        <name>substrate</name>
    </ligand>
</feature>
<feature type="active site" description="Proton acceptor" evidence="10">
    <location>
        <position position="69"/>
    </location>
</feature>
<name>A0A268P1V2_SHOCL</name>
<dbReference type="InterPro" id="IPR002637">
    <property type="entry name" value="RdgB/HAM1"/>
</dbReference>
<keyword evidence="7 10" id="KW-0546">Nucleotide metabolism</keyword>
<evidence type="ECO:0000256" key="5">
    <source>
        <dbReference type="ARBA" id="ARBA00022801"/>
    </source>
</evidence>
<dbReference type="GO" id="GO:0009117">
    <property type="term" value="P:nucleotide metabolic process"/>
    <property type="evidence" value="ECO:0007669"/>
    <property type="project" value="UniProtKB-KW"/>
</dbReference>
<evidence type="ECO:0000256" key="3">
    <source>
        <dbReference type="ARBA" id="ARBA00022723"/>
    </source>
</evidence>
<comment type="function">
    <text evidence="10">Pyrophosphatase that catalyzes the hydrolysis of nucleoside triphosphates to their monophosphate derivatives, with a high preference for the non-canonical purine nucleotides XTP (xanthosine triphosphate), dITP (deoxyinosine triphosphate) and ITP. Seems to function as a house-cleaning enzyme that removes non-canonical purine nucleotides from the nucleotide pool, thus preventing their incorporation into DNA/RNA and avoiding chromosomal lesions.</text>
</comment>
<feature type="binding site" evidence="10">
    <location>
        <position position="70"/>
    </location>
    <ligand>
        <name>substrate</name>
    </ligand>
</feature>
<dbReference type="AlphaFoldDB" id="A0A268P1V2"/>
<dbReference type="GO" id="GO:0017111">
    <property type="term" value="F:ribonucleoside triphosphate phosphatase activity"/>
    <property type="evidence" value="ECO:0007669"/>
    <property type="project" value="InterPro"/>
</dbReference>
<dbReference type="SUPFAM" id="SSF52972">
    <property type="entry name" value="ITPase-like"/>
    <property type="match status" value="1"/>
</dbReference>
<comment type="cofactor">
    <cofactor evidence="10">
        <name>Mg(2+)</name>
        <dbReference type="ChEBI" id="CHEBI:18420"/>
    </cofactor>
    <text evidence="10">Binds 1 Mg(2+) ion per subunit.</text>
</comment>
<feature type="binding site" evidence="10">
    <location>
        <position position="175"/>
    </location>
    <ligand>
        <name>substrate</name>
    </ligand>
</feature>
<evidence type="ECO:0000313" key="13">
    <source>
        <dbReference type="Proteomes" id="UP000216207"/>
    </source>
</evidence>
<dbReference type="InterPro" id="IPR029001">
    <property type="entry name" value="ITPase-like_fam"/>
</dbReference>
<dbReference type="GO" id="GO:0036220">
    <property type="term" value="F:ITP diphosphatase activity"/>
    <property type="evidence" value="ECO:0007669"/>
    <property type="project" value="UniProtKB-UniRule"/>
</dbReference>
<dbReference type="NCBIfam" id="TIGR00042">
    <property type="entry name" value="RdgB/HAM1 family non-canonical purine NTP pyrophosphatase"/>
    <property type="match status" value="1"/>
</dbReference>
<keyword evidence="4 10" id="KW-0547">Nucleotide-binding</keyword>
<dbReference type="GO" id="GO:0035870">
    <property type="term" value="F:dITP diphosphatase activity"/>
    <property type="evidence" value="ECO:0007669"/>
    <property type="project" value="UniProtKB-UniRule"/>
</dbReference>
<dbReference type="Gene3D" id="3.90.950.10">
    <property type="match status" value="1"/>
</dbReference>
<protein>
    <recommendedName>
        <fullName evidence="10">dITP/XTP pyrophosphatase</fullName>
        <ecNumber evidence="10">3.6.1.66</ecNumber>
    </recommendedName>
    <alternativeName>
        <fullName evidence="10">Non-canonical purine NTP pyrophosphatase</fullName>
    </alternativeName>
    <alternativeName>
        <fullName evidence="10">Non-standard purine NTP pyrophosphatase</fullName>
    </alternativeName>
    <alternativeName>
        <fullName evidence="10">Nucleoside-triphosphate diphosphatase</fullName>
    </alternativeName>
    <alternativeName>
        <fullName evidence="10">Nucleoside-triphosphate pyrophosphatase</fullName>
        <shortName evidence="10">NTPase</shortName>
    </alternativeName>
</protein>
<dbReference type="GO" id="GO:0005829">
    <property type="term" value="C:cytosol"/>
    <property type="evidence" value="ECO:0007669"/>
    <property type="project" value="TreeGrafter"/>
</dbReference>
<comment type="subunit">
    <text evidence="2 10">Homodimer.</text>
</comment>
<evidence type="ECO:0000256" key="7">
    <source>
        <dbReference type="ARBA" id="ARBA00023080"/>
    </source>
</evidence>
<dbReference type="GO" id="GO:0036222">
    <property type="term" value="F:XTP diphosphatase activity"/>
    <property type="evidence" value="ECO:0007669"/>
    <property type="project" value="UniProtKB-UniRule"/>
</dbReference>
<sequence length="198" mass="21545">MNELVVATKNKGKLADFQTLFTDRYIVKSLYDYPEVPEIIEDGDTFLENAAKKAETLAAYLQKPVIADDSGLLIDALGGKPGVYSARYAGEPKNDQANIDKVLSELDGVPTQKRTARFFCVIALAEPGKETIFAEGACEGRITEKPTGSNGFGYDPIFFVPSHGQTMAELSAGTKNQLSHRARALTALKETIEGVWPK</sequence>
<comment type="caution">
    <text evidence="12">The sequence shown here is derived from an EMBL/GenBank/DDBJ whole genome shotgun (WGS) entry which is preliminary data.</text>
</comment>
<feature type="binding site" evidence="10">
    <location>
        <begin position="8"/>
        <end position="13"/>
    </location>
    <ligand>
        <name>substrate</name>
    </ligand>
</feature>
<dbReference type="EC" id="3.6.1.66" evidence="10"/>
<reference evidence="12 13" key="1">
    <citation type="submission" date="2017-07" db="EMBL/GenBank/DDBJ databases">
        <title>Isolation and whole genome analysis of endospore-forming bacteria from heroin.</title>
        <authorList>
            <person name="Kalinowski J."/>
            <person name="Ahrens B."/>
            <person name="Al-Dilaimi A."/>
            <person name="Winkler A."/>
            <person name="Wibberg D."/>
            <person name="Schleenbecker U."/>
            <person name="Ruckert C."/>
            <person name="Wolfel R."/>
            <person name="Grass G."/>
        </authorList>
    </citation>
    <scope>NUCLEOTIDE SEQUENCE [LARGE SCALE GENOMIC DNA]</scope>
    <source>
        <strain evidence="12 13">7539</strain>
    </source>
</reference>